<accession>A0A178ZGE7</accession>
<evidence type="ECO:0008006" key="3">
    <source>
        <dbReference type="Google" id="ProtNLM"/>
    </source>
</evidence>
<dbReference type="EMBL" id="LVYI01000005">
    <property type="protein sequence ID" value="OAP58867.1"/>
    <property type="molecule type" value="Genomic_DNA"/>
</dbReference>
<dbReference type="OrthoDB" id="9984024at2759"/>
<comment type="caution">
    <text evidence="1">The sequence shown here is derived from an EMBL/GenBank/DDBJ whole genome shotgun (WGS) entry which is preliminary data.</text>
</comment>
<evidence type="ECO:0000313" key="1">
    <source>
        <dbReference type="EMBL" id="OAP58867.1"/>
    </source>
</evidence>
<dbReference type="PANTHER" id="PTHR47791">
    <property type="entry name" value="MEIOTICALLY UP-REGULATED GENE 191 PROTEIN"/>
    <property type="match status" value="1"/>
</dbReference>
<dbReference type="Proteomes" id="UP000078343">
    <property type="component" value="Unassembled WGS sequence"/>
</dbReference>
<dbReference type="InterPro" id="IPR008928">
    <property type="entry name" value="6-hairpin_glycosidase_sf"/>
</dbReference>
<dbReference type="InterPro" id="IPR053169">
    <property type="entry name" value="MUG_Protein"/>
</dbReference>
<evidence type="ECO:0000313" key="2">
    <source>
        <dbReference type="Proteomes" id="UP000078343"/>
    </source>
</evidence>
<name>A0A178ZGE7_9EURO</name>
<dbReference type="Gene3D" id="1.50.10.20">
    <property type="match status" value="1"/>
</dbReference>
<dbReference type="GO" id="GO:0005975">
    <property type="term" value="P:carbohydrate metabolic process"/>
    <property type="evidence" value="ECO:0007669"/>
    <property type="project" value="InterPro"/>
</dbReference>
<proteinExistence type="predicted"/>
<dbReference type="GeneID" id="30010332"/>
<reference evidence="1 2" key="1">
    <citation type="submission" date="2016-04" db="EMBL/GenBank/DDBJ databases">
        <title>Draft genome of Fonsecaea erecta CBS 125763.</title>
        <authorList>
            <person name="Weiss V.A."/>
            <person name="Vicente V.A."/>
            <person name="Raittz R.T."/>
            <person name="Moreno L.F."/>
            <person name="De Souza E.M."/>
            <person name="Pedrosa F.O."/>
            <person name="Steffens M.B."/>
            <person name="Faoro H."/>
            <person name="Tadra-Sfeir M.Z."/>
            <person name="Najafzadeh M.J."/>
            <person name="Felipe M.S."/>
            <person name="Teixeira M."/>
            <person name="Sun J."/>
            <person name="Xi L."/>
            <person name="Gomes R."/>
            <person name="De Azevedo C.M."/>
            <person name="Salgado C.G."/>
            <person name="Da Silva M.B."/>
            <person name="Nascimento M.F."/>
            <person name="Queiroz-Telles F."/>
            <person name="Attili D.S."/>
            <person name="Gorbushina A."/>
        </authorList>
    </citation>
    <scope>NUCLEOTIDE SEQUENCE [LARGE SCALE GENOMIC DNA]</scope>
    <source>
        <strain evidence="1 2">CBS 125763</strain>
    </source>
</reference>
<dbReference type="STRING" id="1367422.A0A178ZGE7"/>
<keyword evidence="2" id="KW-1185">Reference proteome</keyword>
<dbReference type="RefSeq" id="XP_018692234.1">
    <property type="nucleotide sequence ID" value="XM_018837674.1"/>
</dbReference>
<dbReference type="PANTHER" id="PTHR47791:SF3">
    <property type="entry name" value="MEIOTICALLY UP-REGULATED GENE 191 PROTEIN"/>
    <property type="match status" value="1"/>
</dbReference>
<dbReference type="AlphaFoldDB" id="A0A178ZGE7"/>
<dbReference type="SUPFAM" id="SSF48208">
    <property type="entry name" value="Six-hairpin glycosidases"/>
    <property type="match status" value="1"/>
</dbReference>
<organism evidence="1 2">
    <name type="scientific">Fonsecaea erecta</name>
    <dbReference type="NCBI Taxonomy" id="1367422"/>
    <lineage>
        <taxon>Eukaryota</taxon>
        <taxon>Fungi</taxon>
        <taxon>Dikarya</taxon>
        <taxon>Ascomycota</taxon>
        <taxon>Pezizomycotina</taxon>
        <taxon>Eurotiomycetes</taxon>
        <taxon>Chaetothyriomycetidae</taxon>
        <taxon>Chaetothyriales</taxon>
        <taxon>Herpotrichiellaceae</taxon>
        <taxon>Fonsecaea</taxon>
    </lineage>
</organism>
<dbReference type="InterPro" id="IPR005198">
    <property type="entry name" value="Glyco_hydro_76"/>
</dbReference>
<dbReference type="Pfam" id="PF03663">
    <property type="entry name" value="Glyco_hydro_76"/>
    <property type="match status" value="1"/>
</dbReference>
<gene>
    <name evidence="1" type="ORF">AYL99_06164</name>
</gene>
<sequence length="424" mass="46477">MFHLIYKGYGGPVKALLLLGGISLRYAEASQKTLGSTMINPSNMSLIPEGNSTTLGITQAAINVFLASQQDDGLIAGLGYWQVANGYTAIALHDLWSNNNNNTTSSNSGILEELISKVEVNNTNCINDMNDDSMWWAVCSLELFDLTASPSHLTVAEAIWEHVNHFVIPAGKYVINGTDMGGGVIWSSKPNETQVNAVTTGLYAELSARLASQQTNETYREEFLASAINSFSWILRSRFDQDGYVVLDHVDLITGESYNWTFTYNTGQAIAASVAIYNTLRAKDLDLIQSATTEAYLDLACNMASHALNRSSWVDVNGTLTEPGAYPGTGPDKKPAWQNDDAIGFKSILLRSLAKLYRVLVRDDTHPEMQTQLVDFIQTQFQSLQLRDTNGQGQYGPWWDGPMDLPTSHSQMAALDVMAAIHAV</sequence>
<protein>
    <recommendedName>
        <fullName evidence="3">Mannan endo-1,6-alpha-mannosidase</fullName>
    </recommendedName>
</protein>